<keyword evidence="3 4" id="KW-0560">Oxidoreductase</keyword>
<dbReference type="PIRSF" id="PIRSF000193">
    <property type="entry name" value="Pyrrol-5-carb_rd"/>
    <property type="match status" value="1"/>
</dbReference>
<dbReference type="UniPathway" id="UPA00098">
    <property type="reaction ID" value="UER00361"/>
</dbReference>
<comment type="catalytic activity">
    <reaction evidence="4">
        <text>L-proline + NADP(+) = (S)-1-pyrroline-5-carboxylate + NADPH + 2 H(+)</text>
        <dbReference type="Rhea" id="RHEA:14109"/>
        <dbReference type="ChEBI" id="CHEBI:15378"/>
        <dbReference type="ChEBI" id="CHEBI:17388"/>
        <dbReference type="ChEBI" id="CHEBI:57783"/>
        <dbReference type="ChEBI" id="CHEBI:58349"/>
        <dbReference type="ChEBI" id="CHEBI:60039"/>
        <dbReference type="EC" id="1.5.1.2"/>
    </reaction>
</comment>
<dbReference type="InterPro" id="IPR029036">
    <property type="entry name" value="P5CR_dimer"/>
</dbReference>
<evidence type="ECO:0000313" key="10">
    <source>
        <dbReference type="Proteomes" id="UP000248795"/>
    </source>
</evidence>
<keyword evidence="4" id="KW-0963">Cytoplasm</keyword>
<organism evidence="9 10">
    <name type="scientific">Aestuariivirga litoralis</name>
    <dbReference type="NCBI Taxonomy" id="2650924"/>
    <lineage>
        <taxon>Bacteria</taxon>
        <taxon>Pseudomonadati</taxon>
        <taxon>Pseudomonadota</taxon>
        <taxon>Alphaproteobacteria</taxon>
        <taxon>Hyphomicrobiales</taxon>
        <taxon>Aestuariivirgaceae</taxon>
        <taxon>Aestuariivirga</taxon>
    </lineage>
</organism>
<dbReference type="InterPro" id="IPR036291">
    <property type="entry name" value="NAD(P)-bd_dom_sf"/>
</dbReference>
<evidence type="ECO:0000259" key="8">
    <source>
        <dbReference type="Pfam" id="PF14748"/>
    </source>
</evidence>
<dbReference type="NCBIfam" id="TIGR00112">
    <property type="entry name" value="proC"/>
    <property type="match status" value="1"/>
</dbReference>
<dbReference type="Pfam" id="PF14748">
    <property type="entry name" value="P5CR_dimer"/>
    <property type="match status" value="1"/>
</dbReference>
<dbReference type="EC" id="1.5.1.2" evidence="4 5"/>
<feature type="binding site" evidence="6">
    <location>
        <begin position="72"/>
        <end position="75"/>
    </location>
    <ligand>
        <name>NADP(+)</name>
        <dbReference type="ChEBI" id="CHEBI:58349"/>
    </ligand>
</feature>
<comment type="pathway">
    <text evidence="4">Amino-acid biosynthesis; L-proline biosynthesis; L-proline from L-glutamate 5-semialdehyde: step 1/1.</text>
</comment>
<proteinExistence type="inferred from homology"/>
<dbReference type="Proteomes" id="UP000248795">
    <property type="component" value="Unassembled WGS sequence"/>
</dbReference>
<reference evidence="10" key="1">
    <citation type="submission" date="2018-06" db="EMBL/GenBank/DDBJ databases">
        <title>Aestuariibacter litoralis strain KCTC 52945T.</title>
        <authorList>
            <person name="Li X."/>
            <person name="Salam N."/>
            <person name="Li J.-L."/>
            <person name="Chen Y.-M."/>
            <person name="Yang Z.-W."/>
            <person name="Zhang L.-Y."/>
            <person name="Han M.-X."/>
            <person name="Xiao M."/>
            <person name="Li W.-J."/>
        </authorList>
    </citation>
    <scope>NUCLEOTIDE SEQUENCE [LARGE SCALE GENOMIC DNA]</scope>
    <source>
        <strain evidence="10">KCTC 52945</strain>
    </source>
</reference>
<keyword evidence="4" id="KW-0641">Proline biosynthesis</keyword>
<evidence type="ECO:0000259" key="7">
    <source>
        <dbReference type="Pfam" id="PF03807"/>
    </source>
</evidence>
<comment type="similarity">
    <text evidence="1 4">Belongs to the pyrroline-5-carboxylate reductase family.</text>
</comment>
<comment type="function">
    <text evidence="4">Catalyzes the reduction of 1-pyrroline-5-carboxylate (PCA) to L-proline.</text>
</comment>
<dbReference type="InterPro" id="IPR028939">
    <property type="entry name" value="P5C_Rdtase_cat_N"/>
</dbReference>
<evidence type="ECO:0000256" key="4">
    <source>
        <dbReference type="HAMAP-Rule" id="MF_01925"/>
    </source>
</evidence>
<dbReference type="InterPro" id="IPR000304">
    <property type="entry name" value="Pyrroline-COOH_reductase"/>
</dbReference>
<dbReference type="GO" id="GO:0005737">
    <property type="term" value="C:cytoplasm"/>
    <property type="evidence" value="ECO:0007669"/>
    <property type="project" value="UniProtKB-SubCell"/>
</dbReference>
<dbReference type="Pfam" id="PF03807">
    <property type="entry name" value="F420_oxidored"/>
    <property type="match status" value="1"/>
</dbReference>
<gene>
    <name evidence="4" type="primary">proC</name>
    <name evidence="9" type="ORF">DK847_00925</name>
</gene>
<comment type="subcellular location">
    <subcellularLocation>
        <location evidence="4">Cytoplasm</location>
    </subcellularLocation>
</comment>
<protein>
    <recommendedName>
        <fullName evidence="4 5">Pyrroline-5-carboxylate reductase</fullName>
        <shortName evidence="4">P5C reductase</shortName>
        <shortName evidence="4">P5CR</shortName>
        <ecNumber evidence="4 5">1.5.1.2</ecNumber>
    </recommendedName>
    <alternativeName>
        <fullName evidence="4">PCA reductase</fullName>
    </alternativeName>
</protein>
<dbReference type="GO" id="GO:0004735">
    <property type="term" value="F:pyrroline-5-carboxylate reductase activity"/>
    <property type="evidence" value="ECO:0007669"/>
    <property type="project" value="UniProtKB-UniRule"/>
</dbReference>
<comment type="caution">
    <text evidence="9">The sequence shown here is derived from an EMBL/GenBank/DDBJ whole genome shotgun (WGS) entry which is preliminary data.</text>
</comment>
<evidence type="ECO:0000313" key="9">
    <source>
        <dbReference type="EMBL" id="PZF78413.1"/>
    </source>
</evidence>
<dbReference type="PANTHER" id="PTHR11645:SF0">
    <property type="entry name" value="PYRROLINE-5-CARBOXYLATE REDUCTASE 3"/>
    <property type="match status" value="1"/>
</dbReference>
<dbReference type="SUPFAM" id="SSF51735">
    <property type="entry name" value="NAD(P)-binding Rossmann-fold domains"/>
    <property type="match status" value="1"/>
</dbReference>
<dbReference type="Gene3D" id="1.10.3730.10">
    <property type="entry name" value="ProC C-terminal domain-like"/>
    <property type="match status" value="1"/>
</dbReference>
<feature type="domain" description="Pyrroline-5-carboxylate reductase catalytic N-terminal" evidence="7">
    <location>
        <begin position="9"/>
        <end position="100"/>
    </location>
</feature>
<dbReference type="EMBL" id="QKVK01000001">
    <property type="protein sequence ID" value="PZF78413.1"/>
    <property type="molecule type" value="Genomic_DNA"/>
</dbReference>
<comment type="catalytic activity">
    <reaction evidence="4">
        <text>L-proline + NAD(+) = (S)-1-pyrroline-5-carboxylate + NADH + 2 H(+)</text>
        <dbReference type="Rhea" id="RHEA:14105"/>
        <dbReference type="ChEBI" id="CHEBI:15378"/>
        <dbReference type="ChEBI" id="CHEBI:17388"/>
        <dbReference type="ChEBI" id="CHEBI:57540"/>
        <dbReference type="ChEBI" id="CHEBI:57945"/>
        <dbReference type="ChEBI" id="CHEBI:60039"/>
        <dbReference type="EC" id="1.5.1.2"/>
    </reaction>
</comment>
<feature type="domain" description="Pyrroline-5-carboxylate reductase dimerisation" evidence="8">
    <location>
        <begin position="165"/>
        <end position="271"/>
    </location>
</feature>
<evidence type="ECO:0000256" key="5">
    <source>
        <dbReference type="NCBIfam" id="TIGR00112"/>
    </source>
</evidence>
<keyword evidence="2 4" id="KW-0521">NADP</keyword>
<dbReference type="InterPro" id="IPR008927">
    <property type="entry name" value="6-PGluconate_DH-like_C_sf"/>
</dbReference>
<dbReference type="AlphaFoldDB" id="A0A2W2CDU4"/>
<dbReference type="PANTHER" id="PTHR11645">
    <property type="entry name" value="PYRROLINE-5-CARBOXYLATE REDUCTASE"/>
    <property type="match status" value="1"/>
</dbReference>
<name>A0A2W2CDU4_9HYPH</name>
<evidence type="ECO:0000256" key="3">
    <source>
        <dbReference type="ARBA" id="ARBA00023002"/>
    </source>
</evidence>
<keyword evidence="10" id="KW-1185">Reference proteome</keyword>
<evidence type="ECO:0000256" key="6">
    <source>
        <dbReference type="PIRSR" id="PIRSR000193-1"/>
    </source>
</evidence>
<keyword evidence="4" id="KW-0028">Amino-acid biosynthesis</keyword>
<dbReference type="SUPFAM" id="SSF48179">
    <property type="entry name" value="6-phosphogluconate dehydrogenase C-terminal domain-like"/>
    <property type="match status" value="1"/>
</dbReference>
<accession>A0A2W2CDU4</accession>
<dbReference type="FunFam" id="1.10.3730.10:FF:000001">
    <property type="entry name" value="Pyrroline-5-carboxylate reductase"/>
    <property type="match status" value="1"/>
</dbReference>
<dbReference type="Gene3D" id="3.40.50.720">
    <property type="entry name" value="NAD(P)-binding Rossmann-like Domain"/>
    <property type="match status" value="1"/>
</dbReference>
<dbReference type="RefSeq" id="WP_111195740.1">
    <property type="nucleotide sequence ID" value="NZ_QKVK01000001.1"/>
</dbReference>
<dbReference type="GO" id="GO:0055129">
    <property type="term" value="P:L-proline biosynthetic process"/>
    <property type="evidence" value="ECO:0007669"/>
    <property type="project" value="UniProtKB-UniRule"/>
</dbReference>
<dbReference type="HAMAP" id="MF_01925">
    <property type="entry name" value="P5C_reductase"/>
    <property type="match status" value="1"/>
</dbReference>
<evidence type="ECO:0000256" key="2">
    <source>
        <dbReference type="ARBA" id="ARBA00022857"/>
    </source>
</evidence>
<sequence length="273" mass="28308">MVKLAGTLVLVGAGKMGGAMLEGWLAGGADPARIVAMDPSPPPEMRELIARHDIRLNPDVAGITDAQVVIIAVKPQMMEEVLPRIAPLKSSKPLVLTVAAGKTIASYERHFGADAAVIRTIPNTPAAVGRGITAMASNPNVTPAQLALARTLLESVGEVVTVETEGMIDMVTAVSGSGPAYVFYLTECLAAAGEKIGLPKELATQLARATVAGSGELMRQSGTDAGVLRQNVTSPKGTTYEALQVLMAEDTGMGPLFEKAVAAALRRSRELAS</sequence>
<evidence type="ECO:0000256" key="1">
    <source>
        <dbReference type="ARBA" id="ARBA00005525"/>
    </source>
</evidence>